<evidence type="ECO:0000259" key="6">
    <source>
        <dbReference type="PROSITE" id="PS51935"/>
    </source>
</evidence>
<keyword evidence="4" id="KW-0788">Thiol protease</keyword>
<dbReference type="Gene3D" id="3.90.1720.10">
    <property type="entry name" value="endopeptidase domain like (from Nostoc punctiforme)"/>
    <property type="match status" value="1"/>
</dbReference>
<dbReference type="PROSITE" id="PS51935">
    <property type="entry name" value="NLPC_P60"/>
    <property type="match status" value="1"/>
</dbReference>
<dbReference type="Proteomes" id="UP001217325">
    <property type="component" value="Unassembled WGS sequence"/>
</dbReference>
<evidence type="ECO:0000256" key="4">
    <source>
        <dbReference type="ARBA" id="ARBA00022807"/>
    </source>
</evidence>
<dbReference type="GO" id="GO:0008234">
    <property type="term" value="F:cysteine-type peptidase activity"/>
    <property type="evidence" value="ECO:0007669"/>
    <property type="project" value="UniProtKB-KW"/>
</dbReference>
<comment type="caution">
    <text evidence="7">The sequence shown here is derived from an EMBL/GenBank/DDBJ whole genome shotgun (WGS) entry which is preliminary data.</text>
</comment>
<evidence type="ECO:0000256" key="2">
    <source>
        <dbReference type="ARBA" id="ARBA00022670"/>
    </source>
</evidence>
<comment type="similarity">
    <text evidence="1">Belongs to the peptidase C40 family.</text>
</comment>
<dbReference type="RefSeq" id="WP_275232072.1">
    <property type="nucleotide sequence ID" value="NZ_JARDXE010000014.1"/>
</dbReference>
<evidence type="ECO:0000313" key="8">
    <source>
        <dbReference type="Proteomes" id="UP001217325"/>
    </source>
</evidence>
<dbReference type="InterPro" id="IPR000064">
    <property type="entry name" value="NLP_P60_dom"/>
</dbReference>
<evidence type="ECO:0000256" key="1">
    <source>
        <dbReference type="ARBA" id="ARBA00007074"/>
    </source>
</evidence>
<keyword evidence="2" id="KW-0645">Protease</keyword>
<dbReference type="AlphaFoldDB" id="A0AAW6LRD8"/>
<evidence type="ECO:0000256" key="3">
    <source>
        <dbReference type="ARBA" id="ARBA00022801"/>
    </source>
</evidence>
<dbReference type="EMBL" id="JARDXE010000014">
    <property type="protein sequence ID" value="MDE8647490.1"/>
    <property type="molecule type" value="Genomic_DNA"/>
</dbReference>
<feature type="region of interest" description="Disordered" evidence="5">
    <location>
        <begin position="46"/>
        <end position="81"/>
    </location>
</feature>
<protein>
    <submittedName>
        <fullName evidence="7">C40 family peptidase</fullName>
    </submittedName>
</protein>
<dbReference type="PANTHER" id="PTHR47359:SF3">
    <property type="entry name" value="NLP_P60 DOMAIN-CONTAINING PROTEIN-RELATED"/>
    <property type="match status" value="1"/>
</dbReference>
<dbReference type="SUPFAM" id="SSF54001">
    <property type="entry name" value="Cysteine proteinases"/>
    <property type="match status" value="1"/>
</dbReference>
<evidence type="ECO:0000313" key="7">
    <source>
        <dbReference type="EMBL" id="MDE8647490.1"/>
    </source>
</evidence>
<name>A0AAW6LRD8_RHOSG</name>
<dbReference type="InterPro" id="IPR038765">
    <property type="entry name" value="Papain-like_cys_pep_sf"/>
</dbReference>
<proteinExistence type="inferred from homology"/>
<gene>
    <name evidence="7" type="ORF">PXH69_21185</name>
</gene>
<feature type="compositionally biased region" description="Basic and acidic residues" evidence="5">
    <location>
        <begin position="52"/>
        <end position="62"/>
    </location>
</feature>
<accession>A0AAW6LRD8</accession>
<evidence type="ECO:0000256" key="5">
    <source>
        <dbReference type="SAM" id="MobiDB-lite"/>
    </source>
</evidence>
<dbReference type="Pfam" id="PF00877">
    <property type="entry name" value="NLPC_P60"/>
    <property type="match status" value="1"/>
</dbReference>
<feature type="domain" description="NlpC/P60" evidence="6">
    <location>
        <begin position="203"/>
        <end position="345"/>
    </location>
</feature>
<reference evidence="7" key="1">
    <citation type="submission" date="2023-02" db="EMBL/GenBank/DDBJ databases">
        <title>A novel hydrolase synthesized by Rhodococcus erythropolis HQ is responsible for the detoxification of Zearalenone.</title>
        <authorList>
            <person name="Hu J."/>
            <person name="Xu J."/>
        </authorList>
    </citation>
    <scope>NUCLEOTIDE SEQUENCE</scope>
    <source>
        <strain evidence="7">HQ</strain>
    </source>
</reference>
<organism evidence="7 8">
    <name type="scientific">Rhodococcus qingshengii</name>
    <dbReference type="NCBI Taxonomy" id="334542"/>
    <lineage>
        <taxon>Bacteria</taxon>
        <taxon>Bacillati</taxon>
        <taxon>Actinomycetota</taxon>
        <taxon>Actinomycetes</taxon>
        <taxon>Mycobacteriales</taxon>
        <taxon>Nocardiaceae</taxon>
        <taxon>Rhodococcus</taxon>
        <taxon>Rhodococcus erythropolis group</taxon>
    </lineage>
</organism>
<dbReference type="PANTHER" id="PTHR47359">
    <property type="entry name" value="PEPTIDOGLYCAN DL-ENDOPEPTIDASE CWLO"/>
    <property type="match status" value="1"/>
</dbReference>
<sequence length="345" mass="34194">MTEISFDAGAVGDTVAHAKTALNDALGGERGDVNADDPRVAEALDKLSGATQEEKDKAEGTLDKGAGAARTMEVSDAEGSGAAGAVPVGGAAGTSGAGAAGGAGARVQPSVQVTPAALAQMSGLQPMSQPMPSQMMNPVSSPVSNLMNAANMVAPLAQAATQAKAPTSMAGKVALSPEQQVKLAEALADRGGDVSSSEEISLNAGGGSVAEIAKSVVAADLPYAWGGGTLEGPSQGISDGGGAADANGDYNKVGFDCSGLSRYVHYQDTGVEVPRTSQAQYAAGTEVSLAEAKPGDFVFPNSSFSGGGGPGHVQVYLGDGKVLEAPQSGDKVKISEMTPSVIKRM</sequence>
<dbReference type="InterPro" id="IPR051794">
    <property type="entry name" value="PG_Endopeptidase_C40"/>
</dbReference>
<dbReference type="GO" id="GO:0006508">
    <property type="term" value="P:proteolysis"/>
    <property type="evidence" value="ECO:0007669"/>
    <property type="project" value="UniProtKB-KW"/>
</dbReference>
<keyword evidence="3" id="KW-0378">Hydrolase</keyword>